<gene>
    <name evidence="2" type="ORF">PPRIM_AZ9-3.1.T0100490</name>
</gene>
<dbReference type="CDD" id="cd00038">
    <property type="entry name" value="CAP_ED"/>
    <property type="match status" value="2"/>
</dbReference>
<sequence length="630" mass="73667">MSSYIQSQFNISDKQLFDFTKPQPNSDSDEDELNQSLLLMNNKDYKKQKKLIDIESIKSELNKLPPFTIDHQQKKYSKKFQKASLRTLSNTFIPTSPILIEQLGQVKSIKFMKEQIPPEIMHKVYTQLRYQYIPAFNIVYRQGDQNKYFYIILDGRCVVLKPKEKMVGINSIEIELDQENKSTIDPYGLKSLFPEYMIMKMLFSGDSFGEVAIKLESSRASTVFAVENTHLLYMTEAAYVQLLDPYLSEALEEKIQYFKRNTLFTSADSDLNEIMGILLECRKISYKSGEIIYQEGNKSNSLFFIINGEVQLSKTIGDRNLVLSSYGEHQQFGEVEILNKITRFTTARAISPRLIVYKIRKNKFFNNLGNFVVYDNMKKQSKLILQHWNIIYKSAIAQMNDQNNVYLHIDKKKTQEKRKKYHSSNHSMSQVQVYQNMTESGIINDDSCELLTEDKGQRVFSNALQQYQQKLKKFGNQNLESQTKQVRELTYNDERLVPKLRQRKLEKFSFHAKLPSISPNKILPQMNLDQILDSITRLPKVPQDNLILSLMYQEAYKSNNPDKKARQVQQLIQASFKKVRKYQTSKEPILNQARFKSTDSLLKNLKINDSLEEKKEKIDYLNFVQPKKIF</sequence>
<dbReference type="Pfam" id="PF00027">
    <property type="entry name" value="cNMP_binding"/>
    <property type="match status" value="1"/>
</dbReference>
<comment type="caution">
    <text evidence="2">The sequence shown here is derived from an EMBL/GenBank/DDBJ whole genome shotgun (WGS) entry which is preliminary data.</text>
</comment>
<dbReference type="PANTHER" id="PTHR23011:SF28">
    <property type="entry name" value="CYCLIC NUCLEOTIDE-BINDING DOMAIN CONTAINING PROTEIN"/>
    <property type="match status" value="1"/>
</dbReference>
<evidence type="ECO:0000313" key="2">
    <source>
        <dbReference type="EMBL" id="CAD8046594.1"/>
    </source>
</evidence>
<accession>A0A8S1JUS7</accession>
<dbReference type="OMA" id="GILLECR"/>
<dbReference type="SMART" id="SM00100">
    <property type="entry name" value="cNMP"/>
    <property type="match status" value="2"/>
</dbReference>
<feature type="domain" description="Cyclic nucleotide-binding" evidence="1">
    <location>
        <begin position="263"/>
        <end position="369"/>
    </location>
</feature>
<proteinExistence type="predicted"/>
<dbReference type="Proteomes" id="UP000688137">
    <property type="component" value="Unassembled WGS sequence"/>
</dbReference>
<organism evidence="2 3">
    <name type="scientific">Paramecium primaurelia</name>
    <dbReference type="NCBI Taxonomy" id="5886"/>
    <lineage>
        <taxon>Eukaryota</taxon>
        <taxon>Sar</taxon>
        <taxon>Alveolata</taxon>
        <taxon>Ciliophora</taxon>
        <taxon>Intramacronucleata</taxon>
        <taxon>Oligohymenophorea</taxon>
        <taxon>Peniculida</taxon>
        <taxon>Parameciidae</taxon>
        <taxon>Paramecium</taxon>
    </lineage>
</organism>
<evidence type="ECO:0000313" key="3">
    <source>
        <dbReference type="Proteomes" id="UP000688137"/>
    </source>
</evidence>
<dbReference type="AlphaFoldDB" id="A0A8S1JUS7"/>
<protein>
    <recommendedName>
        <fullName evidence="1">Cyclic nucleotide-binding domain-containing protein</fullName>
    </recommendedName>
</protein>
<name>A0A8S1JUS7_PARPR</name>
<dbReference type="PROSITE" id="PS50042">
    <property type="entry name" value="CNMP_BINDING_3"/>
    <property type="match status" value="2"/>
</dbReference>
<dbReference type="EMBL" id="CAJJDM010000007">
    <property type="protein sequence ID" value="CAD8046594.1"/>
    <property type="molecule type" value="Genomic_DNA"/>
</dbReference>
<keyword evidence="3" id="KW-1185">Reference proteome</keyword>
<dbReference type="PANTHER" id="PTHR23011">
    <property type="entry name" value="CYCLIC NUCLEOTIDE-BINDING DOMAIN CONTAINING PROTEIN"/>
    <property type="match status" value="1"/>
</dbReference>
<feature type="domain" description="Cyclic nucleotide-binding" evidence="1">
    <location>
        <begin position="112"/>
        <end position="243"/>
    </location>
</feature>
<dbReference type="InterPro" id="IPR000595">
    <property type="entry name" value="cNMP-bd_dom"/>
</dbReference>
<reference evidence="2" key="1">
    <citation type="submission" date="2021-01" db="EMBL/GenBank/DDBJ databases">
        <authorList>
            <consortium name="Genoscope - CEA"/>
            <person name="William W."/>
        </authorList>
    </citation>
    <scope>NUCLEOTIDE SEQUENCE</scope>
</reference>
<evidence type="ECO:0000259" key="1">
    <source>
        <dbReference type="PROSITE" id="PS50042"/>
    </source>
</evidence>